<keyword evidence="2" id="KW-1185">Reference proteome</keyword>
<dbReference type="AlphaFoldDB" id="A0A6A4I483"/>
<dbReference type="Pfam" id="PF00702">
    <property type="entry name" value="Hydrolase"/>
    <property type="match status" value="1"/>
</dbReference>
<dbReference type="PANTHER" id="PTHR43611">
    <property type="entry name" value="ALPHA-D-GLUCOSE 1-PHOSPHATE PHOSPHATASE"/>
    <property type="match status" value="1"/>
</dbReference>
<gene>
    <name evidence="1" type="ORF">BT96DRAFT_916022</name>
</gene>
<dbReference type="SFLD" id="SFLDG01129">
    <property type="entry name" value="C1.5:_HAD__Beta-PGM__Phosphata"/>
    <property type="match status" value="1"/>
</dbReference>
<dbReference type="EMBL" id="ML769408">
    <property type="protein sequence ID" value="KAE9405549.1"/>
    <property type="molecule type" value="Genomic_DNA"/>
</dbReference>
<dbReference type="SUPFAM" id="SSF56784">
    <property type="entry name" value="HAD-like"/>
    <property type="match status" value="1"/>
</dbReference>
<dbReference type="OrthoDB" id="2012566at2759"/>
<dbReference type="Gene3D" id="3.40.50.1000">
    <property type="entry name" value="HAD superfamily/HAD-like"/>
    <property type="match status" value="1"/>
</dbReference>
<dbReference type="Gene3D" id="1.10.150.240">
    <property type="entry name" value="Putative phosphatase, domain 2"/>
    <property type="match status" value="1"/>
</dbReference>
<sequence length="520" mass="58412">MVALSRPSTSSRASFASSSSSNRYDTIIFDLGDVLFTWSASTKTSISPKVLREILQTTTWFKYEMGQISEEECYADVALEMGLSAVDVRRAFQSARESLTSRPCMVDLIRELKPGRKVYAMSNISMEDFAFLQTKSSDLDLFDHCFTSSAAGARKPMLGYFRHVLENTGADPTRTIFVDDKLDNVLAARSFGMTGILYDEFENVERTLRNLCFDPTTRGESFMSRHAGRHLSYTSTGVTIHENFAQLLILEATHNSSLVKYTKYHGPFNFFRGQGELTTSDFPCDVDTTAIGITCSDHMSLATKNEVMDTILNLRNSDGIPQVYFDASRPRIDPVVCVNVLTLFYKHGRGAQLETCYHWVESVLRYRAFSEGTRYYEPPEAFLYFLTRLFVVAPDVHKRLGPVFADCCRERIGMQGDALALAMRVVCCNFAGIDASGDLVTLRGMQEIDGGWPDGWFYKYGSNGVRIANRGLTTAIAINAIRGASLRLKRPSSITNLKQVWNDTVVRLPYRRRAVAHDTH</sequence>
<name>A0A6A4I483_9AGAR</name>
<evidence type="ECO:0000313" key="1">
    <source>
        <dbReference type="EMBL" id="KAE9405549.1"/>
    </source>
</evidence>
<dbReference type="GO" id="GO:0016791">
    <property type="term" value="F:phosphatase activity"/>
    <property type="evidence" value="ECO:0007669"/>
    <property type="project" value="UniProtKB-ARBA"/>
</dbReference>
<dbReference type="InterPro" id="IPR006439">
    <property type="entry name" value="HAD-SF_hydro_IA"/>
</dbReference>
<dbReference type="Proteomes" id="UP000799118">
    <property type="component" value="Unassembled WGS sequence"/>
</dbReference>
<protein>
    <submittedName>
        <fullName evidence="1">HAD-like protein</fullName>
    </submittedName>
</protein>
<accession>A0A6A4I483</accession>
<evidence type="ECO:0000313" key="2">
    <source>
        <dbReference type="Proteomes" id="UP000799118"/>
    </source>
</evidence>
<dbReference type="PANTHER" id="PTHR43611:SF3">
    <property type="entry name" value="FLAVIN MONONUCLEOTIDE HYDROLASE 1, CHLOROPLATIC"/>
    <property type="match status" value="1"/>
</dbReference>
<organism evidence="1 2">
    <name type="scientific">Gymnopus androsaceus JB14</name>
    <dbReference type="NCBI Taxonomy" id="1447944"/>
    <lineage>
        <taxon>Eukaryota</taxon>
        <taxon>Fungi</taxon>
        <taxon>Dikarya</taxon>
        <taxon>Basidiomycota</taxon>
        <taxon>Agaricomycotina</taxon>
        <taxon>Agaricomycetes</taxon>
        <taxon>Agaricomycetidae</taxon>
        <taxon>Agaricales</taxon>
        <taxon>Marasmiineae</taxon>
        <taxon>Omphalotaceae</taxon>
        <taxon>Gymnopus</taxon>
    </lineage>
</organism>
<reference evidence="1" key="1">
    <citation type="journal article" date="2019" name="Environ. Microbiol.">
        <title>Fungal ecological strategies reflected in gene transcription - a case study of two litter decomposers.</title>
        <authorList>
            <person name="Barbi F."/>
            <person name="Kohler A."/>
            <person name="Barry K."/>
            <person name="Baskaran P."/>
            <person name="Daum C."/>
            <person name="Fauchery L."/>
            <person name="Ihrmark K."/>
            <person name="Kuo A."/>
            <person name="LaButti K."/>
            <person name="Lipzen A."/>
            <person name="Morin E."/>
            <person name="Grigoriev I.V."/>
            <person name="Henrissat B."/>
            <person name="Lindahl B."/>
            <person name="Martin F."/>
        </authorList>
    </citation>
    <scope>NUCLEOTIDE SEQUENCE</scope>
    <source>
        <strain evidence="1">JB14</strain>
    </source>
</reference>
<dbReference type="NCBIfam" id="TIGR01509">
    <property type="entry name" value="HAD-SF-IA-v3"/>
    <property type="match status" value="1"/>
</dbReference>
<dbReference type="InterPro" id="IPR023198">
    <property type="entry name" value="PGP-like_dom2"/>
</dbReference>
<dbReference type="InterPro" id="IPR036412">
    <property type="entry name" value="HAD-like_sf"/>
</dbReference>
<proteinExistence type="predicted"/>
<dbReference type="InterPro" id="IPR023214">
    <property type="entry name" value="HAD_sf"/>
</dbReference>
<dbReference type="SFLD" id="SFLDS00003">
    <property type="entry name" value="Haloacid_Dehalogenase"/>
    <property type="match status" value="1"/>
</dbReference>